<evidence type="ECO:0000313" key="3">
    <source>
        <dbReference type="Proteomes" id="UP000321570"/>
    </source>
</evidence>
<organism evidence="2 3">
    <name type="scientific">Hymenolepis diminuta</name>
    <name type="common">Rat tapeworm</name>
    <dbReference type="NCBI Taxonomy" id="6216"/>
    <lineage>
        <taxon>Eukaryota</taxon>
        <taxon>Metazoa</taxon>
        <taxon>Spiralia</taxon>
        <taxon>Lophotrochozoa</taxon>
        <taxon>Platyhelminthes</taxon>
        <taxon>Cestoda</taxon>
        <taxon>Eucestoda</taxon>
        <taxon>Cyclophyllidea</taxon>
        <taxon>Hymenolepididae</taxon>
        <taxon>Hymenolepis</taxon>
    </lineage>
</organism>
<dbReference type="EMBL" id="CABIJS010000691">
    <property type="protein sequence ID" value="VUZ55352.1"/>
    <property type="molecule type" value="Genomic_DNA"/>
</dbReference>
<gene>
    <name evidence="2" type="ORF">WMSIL1_LOCUS13226</name>
</gene>
<accession>A0A564Z7E8</accession>
<evidence type="ECO:0000256" key="1">
    <source>
        <dbReference type="SAM" id="Phobius"/>
    </source>
</evidence>
<protein>
    <submittedName>
        <fullName evidence="2">Uncharacterized protein</fullName>
    </submittedName>
</protein>
<keyword evidence="1" id="KW-0812">Transmembrane</keyword>
<name>A0A564Z7E8_HYMDI</name>
<keyword evidence="3" id="KW-1185">Reference proteome</keyword>
<proteinExistence type="predicted"/>
<sequence>MFPAHTFSLPQHVPLSISLSVTRFKLVVASLWPIQLLVFCFTIVVSSYSNSYELVTVIAVVIC</sequence>
<dbReference type="Proteomes" id="UP000321570">
    <property type="component" value="Unassembled WGS sequence"/>
</dbReference>
<reference evidence="2 3" key="1">
    <citation type="submission" date="2019-07" db="EMBL/GenBank/DDBJ databases">
        <authorList>
            <person name="Jastrzebski P J."/>
            <person name="Paukszto L."/>
            <person name="Jastrzebski P J."/>
        </authorList>
    </citation>
    <scope>NUCLEOTIDE SEQUENCE [LARGE SCALE GENOMIC DNA]</scope>
    <source>
        <strain evidence="2 3">WMS-il1</strain>
    </source>
</reference>
<dbReference type="AlphaFoldDB" id="A0A564Z7E8"/>
<evidence type="ECO:0000313" key="2">
    <source>
        <dbReference type="EMBL" id="VUZ55352.1"/>
    </source>
</evidence>
<feature type="transmembrane region" description="Helical" evidence="1">
    <location>
        <begin position="26"/>
        <end position="48"/>
    </location>
</feature>
<keyword evidence="1" id="KW-1133">Transmembrane helix</keyword>
<keyword evidence="1" id="KW-0472">Membrane</keyword>